<sequence>MFPVTLVNSTFSSCSAEYGGAVFLDQATALVDECTFHANRAEANAGAIRNNYGNLTVRNSTFTDNSAYFGAGAVGNLRAELADIMGSTFTGNSADTWKLGSAVLSYYTRTVLNFCRIIDNPYVDVYCEEGEGVDARYNWWGSNAPDFTELTAGDVICDPWLVLKVRADPSTVTVGGKPVVTVSLREDSEGGIHHTGFSLPVNFSSSAGVLDDALMINGTASSVLRNLNSPGRVLITAAVDNQMVNTTVNVLAAPVTGISVGQLTAAAAWVNKYYGRYRQLPSYLTMQGRRYTMAQFLDLLTRGTIQFNSGTLNPLKPRSVGYAGSTGISGSGRLYRAAYVSVASGIKGFIDRTGRAPRYATTGHGRLSFISIVLGYSRIIDFYGRNGRLPAYLVL</sequence>
<dbReference type="Pfam" id="PF13229">
    <property type="entry name" value="Beta_helix"/>
    <property type="match status" value="1"/>
</dbReference>
<proteinExistence type="predicted"/>
<dbReference type="InterPro" id="IPR011050">
    <property type="entry name" value="Pectin_lyase_fold/virulence"/>
</dbReference>
<dbReference type="SUPFAM" id="SSF51126">
    <property type="entry name" value="Pectin lyase-like"/>
    <property type="match status" value="1"/>
</dbReference>
<dbReference type="RefSeq" id="WP_340222538.1">
    <property type="nucleotide sequence ID" value="NZ_JAXUHJ010000014.1"/>
</dbReference>
<organism evidence="2 3">
    <name type="scientific">Methanothermobacter wolfeii</name>
    <name type="common">Methanobacterium wolfei</name>
    <dbReference type="NCBI Taxonomy" id="145261"/>
    <lineage>
        <taxon>Archaea</taxon>
        <taxon>Methanobacteriati</taxon>
        <taxon>Methanobacteriota</taxon>
        <taxon>Methanomada group</taxon>
        <taxon>Methanobacteria</taxon>
        <taxon>Methanobacteriales</taxon>
        <taxon>Methanobacteriaceae</taxon>
        <taxon>Methanothermobacter</taxon>
    </lineage>
</organism>
<comment type="caution">
    <text evidence="2">The sequence shown here is derived from an EMBL/GenBank/DDBJ whole genome shotgun (WGS) entry which is preliminary data.</text>
</comment>
<dbReference type="EMBL" id="JAXUHJ010000014">
    <property type="protein sequence ID" value="MEJ8543377.1"/>
    <property type="molecule type" value="Genomic_DNA"/>
</dbReference>
<dbReference type="PANTHER" id="PTHR11319">
    <property type="entry name" value="G PROTEIN-COUPLED RECEPTOR-RELATED"/>
    <property type="match status" value="1"/>
</dbReference>
<dbReference type="Proteomes" id="UP001369247">
    <property type="component" value="Unassembled WGS sequence"/>
</dbReference>
<evidence type="ECO:0000259" key="1">
    <source>
        <dbReference type="Pfam" id="PF13229"/>
    </source>
</evidence>
<accession>A0ABU8TWD4</accession>
<feature type="domain" description="Right handed beta helix" evidence="1">
    <location>
        <begin position="5"/>
        <end position="134"/>
    </location>
</feature>
<reference evidence="2 3" key="1">
    <citation type="submission" date="2023-12" db="EMBL/GenBank/DDBJ databases">
        <title>Phenotypic and Genomic Characterization of Methanothermobacter wolfeii Strain BSEL, a CO2-Capturing Archaeon with Minimal Nutrient Requirements.</title>
        <authorList>
            <person name="Ale Enriquez F."/>
            <person name="Ahring B.K."/>
        </authorList>
    </citation>
    <scope>NUCLEOTIDE SEQUENCE [LARGE SCALE GENOMIC DNA]</scope>
    <source>
        <strain evidence="2 3">BSEL-1</strain>
    </source>
</reference>
<dbReference type="PANTHER" id="PTHR11319:SF35">
    <property type="entry name" value="OUTER MEMBRANE PROTEIN PMPC-RELATED"/>
    <property type="match status" value="1"/>
</dbReference>
<protein>
    <submittedName>
        <fullName evidence="2">Right-handed parallel beta-helix repeat-containing protein</fullName>
    </submittedName>
</protein>
<evidence type="ECO:0000313" key="3">
    <source>
        <dbReference type="Proteomes" id="UP001369247"/>
    </source>
</evidence>
<keyword evidence="3" id="KW-1185">Reference proteome</keyword>
<evidence type="ECO:0000313" key="2">
    <source>
        <dbReference type="EMBL" id="MEJ8543377.1"/>
    </source>
</evidence>
<name>A0ABU8TWD4_METWO</name>
<gene>
    <name evidence="2" type="ORF">U2150_07750</name>
</gene>
<dbReference type="InterPro" id="IPR039448">
    <property type="entry name" value="Beta_helix"/>
</dbReference>